<protein>
    <recommendedName>
        <fullName evidence="1">Ice-binding protein C-terminal domain-containing protein</fullName>
    </recommendedName>
</protein>
<feature type="domain" description="Ice-binding protein C-terminal" evidence="1">
    <location>
        <begin position="149"/>
        <end position="173"/>
    </location>
</feature>
<dbReference type="Proteomes" id="UP000549617">
    <property type="component" value="Unassembled WGS sequence"/>
</dbReference>
<dbReference type="AlphaFoldDB" id="A0A7W9AI96"/>
<organism evidence="2 3">
    <name type="scientific">Sphingobium boeckii</name>
    <dbReference type="NCBI Taxonomy" id="1082345"/>
    <lineage>
        <taxon>Bacteria</taxon>
        <taxon>Pseudomonadati</taxon>
        <taxon>Pseudomonadota</taxon>
        <taxon>Alphaproteobacteria</taxon>
        <taxon>Sphingomonadales</taxon>
        <taxon>Sphingomonadaceae</taxon>
        <taxon>Sphingobium</taxon>
    </lineage>
</organism>
<dbReference type="NCBIfam" id="TIGR02595">
    <property type="entry name" value="PEP_CTERM"/>
    <property type="match status" value="1"/>
</dbReference>
<dbReference type="InterPro" id="IPR013424">
    <property type="entry name" value="Ice-binding_C"/>
</dbReference>
<evidence type="ECO:0000259" key="1">
    <source>
        <dbReference type="Pfam" id="PF07589"/>
    </source>
</evidence>
<accession>A0A7W9AI96</accession>
<reference evidence="2 3" key="1">
    <citation type="submission" date="2020-08" db="EMBL/GenBank/DDBJ databases">
        <title>Genomic Encyclopedia of Type Strains, Phase IV (KMG-IV): sequencing the most valuable type-strain genomes for metagenomic binning, comparative biology and taxonomic classification.</title>
        <authorList>
            <person name="Goeker M."/>
        </authorList>
    </citation>
    <scope>NUCLEOTIDE SEQUENCE [LARGE SCALE GENOMIC DNA]</scope>
    <source>
        <strain evidence="2 3">DSM 25079</strain>
    </source>
</reference>
<comment type="caution">
    <text evidence="2">The sequence shown here is derived from an EMBL/GenBank/DDBJ whole genome shotgun (WGS) entry which is preliminary data.</text>
</comment>
<dbReference type="EMBL" id="JACIJC010000003">
    <property type="protein sequence ID" value="MBB5686198.1"/>
    <property type="molecule type" value="Genomic_DNA"/>
</dbReference>
<keyword evidence="3" id="KW-1185">Reference proteome</keyword>
<evidence type="ECO:0000313" key="2">
    <source>
        <dbReference type="EMBL" id="MBB5686198.1"/>
    </source>
</evidence>
<gene>
    <name evidence="2" type="ORF">FHS49_002214</name>
</gene>
<dbReference type="Pfam" id="PF07589">
    <property type="entry name" value="PEP-CTERM"/>
    <property type="match status" value="1"/>
</dbReference>
<dbReference type="RefSeq" id="WP_184018309.1">
    <property type="nucleotide sequence ID" value="NZ_JACIJC010000003.1"/>
</dbReference>
<name>A0A7W9AI96_9SPHN</name>
<proteinExistence type="predicted"/>
<sequence>MSCLPVQAATLIGKTVKVEFYSPNLNWIDSSFVHTAGVSDDMLLFDILVSRFTEGSFVLDALSAINFLSAEFNGFRIFDSNNELNAFTSVTLSGLSTHPYIATFDPERITFDADNIYINLQGTGIRGGRNLIFDIETAAGVVASEIPAAVPEPATWAMMLAGFGLIGSAMRSRVPAGGCAAHSATMA</sequence>
<evidence type="ECO:0000313" key="3">
    <source>
        <dbReference type="Proteomes" id="UP000549617"/>
    </source>
</evidence>
<dbReference type="NCBIfam" id="NF035944">
    <property type="entry name" value="PEPxxWA-CTERM"/>
    <property type="match status" value="1"/>
</dbReference>